<evidence type="ECO:0000256" key="3">
    <source>
        <dbReference type="ARBA" id="ARBA00022475"/>
    </source>
</evidence>
<keyword evidence="5 7" id="KW-1133">Transmembrane helix</keyword>
<evidence type="ECO:0000256" key="2">
    <source>
        <dbReference type="ARBA" id="ARBA00022448"/>
    </source>
</evidence>
<evidence type="ECO:0000256" key="7">
    <source>
        <dbReference type="RuleBase" id="RU363032"/>
    </source>
</evidence>
<dbReference type="PANTHER" id="PTHR30465">
    <property type="entry name" value="INNER MEMBRANE ABC TRANSPORTER"/>
    <property type="match status" value="1"/>
</dbReference>
<feature type="transmembrane region" description="Helical" evidence="7">
    <location>
        <begin position="9"/>
        <end position="27"/>
    </location>
</feature>
<dbReference type="EMBL" id="VXPY01000062">
    <property type="protein sequence ID" value="MYD90458.1"/>
    <property type="molecule type" value="Genomic_DNA"/>
</dbReference>
<dbReference type="GO" id="GO:0055085">
    <property type="term" value="P:transmembrane transport"/>
    <property type="evidence" value="ECO:0007669"/>
    <property type="project" value="InterPro"/>
</dbReference>
<keyword evidence="3" id="KW-1003">Cell membrane</keyword>
<evidence type="ECO:0000313" key="9">
    <source>
        <dbReference type="EMBL" id="MYD90458.1"/>
    </source>
</evidence>
<evidence type="ECO:0000256" key="5">
    <source>
        <dbReference type="ARBA" id="ARBA00022989"/>
    </source>
</evidence>
<dbReference type="CDD" id="cd06261">
    <property type="entry name" value="TM_PBP2"/>
    <property type="match status" value="1"/>
</dbReference>
<dbReference type="PANTHER" id="PTHR30465:SF43">
    <property type="entry name" value="OLIGOPEPTIDE ABC TRANSPORTER, PERMEASE PROTEIN"/>
    <property type="match status" value="1"/>
</dbReference>
<sequence length="331" mass="36817">MIHVLARRIMILIPMLFALSVIIFAVIELPPGDYLTTYIAAMESRGLQADEAEISRIQRLYALDRPMYVRYVRWISGFLRGDLGRAMATEYAGKPVTDILAERVPLTMGIALVSTILVWAVAVPIGIHSATHQYSAADYFFTFMGFFGLAVPNFLFAIVLMWFVYEFTGFGITGLFSLKYHDAPWSLAKLADLLKNVWVPLLVLATAGTAGMIRVVRGNLLDELYQPYVETARAKGLSERRLLWKYPIRITFNPIVSTIGWMLPGMVGGEVLVAIVLNLETVGPILLEAVLSQDMQLAGSILMILSVLTVIGTLISDLGLVWLDPRIRYDA</sequence>
<dbReference type="InterPro" id="IPR035906">
    <property type="entry name" value="MetI-like_sf"/>
</dbReference>
<feature type="transmembrane region" description="Helical" evidence="7">
    <location>
        <begin position="106"/>
        <end position="127"/>
    </location>
</feature>
<dbReference type="GO" id="GO:0005886">
    <property type="term" value="C:plasma membrane"/>
    <property type="evidence" value="ECO:0007669"/>
    <property type="project" value="UniProtKB-SubCell"/>
</dbReference>
<evidence type="ECO:0000256" key="1">
    <source>
        <dbReference type="ARBA" id="ARBA00004651"/>
    </source>
</evidence>
<feature type="domain" description="ABC transmembrane type-1" evidence="8">
    <location>
        <begin position="104"/>
        <end position="316"/>
    </location>
</feature>
<dbReference type="Pfam" id="PF00528">
    <property type="entry name" value="BPD_transp_1"/>
    <property type="match status" value="1"/>
</dbReference>
<dbReference type="PROSITE" id="PS50928">
    <property type="entry name" value="ABC_TM1"/>
    <property type="match status" value="1"/>
</dbReference>
<protein>
    <submittedName>
        <fullName evidence="9">ABC transporter permease</fullName>
    </submittedName>
</protein>
<dbReference type="SUPFAM" id="SSF161098">
    <property type="entry name" value="MetI-like"/>
    <property type="match status" value="1"/>
</dbReference>
<keyword evidence="4 7" id="KW-0812">Transmembrane</keyword>
<dbReference type="AlphaFoldDB" id="A0A6B1DT63"/>
<dbReference type="Gene3D" id="1.10.3720.10">
    <property type="entry name" value="MetI-like"/>
    <property type="match status" value="1"/>
</dbReference>
<proteinExistence type="inferred from homology"/>
<evidence type="ECO:0000259" key="8">
    <source>
        <dbReference type="PROSITE" id="PS50928"/>
    </source>
</evidence>
<comment type="similarity">
    <text evidence="7">Belongs to the binding-protein-dependent transport system permease family.</text>
</comment>
<comment type="caution">
    <text evidence="9">The sequence shown here is derived from an EMBL/GenBank/DDBJ whole genome shotgun (WGS) entry which is preliminary data.</text>
</comment>
<dbReference type="InterPro" id="IPR000515">
    <property type="entry name" value="MetI-like"/>
</dbReference>
<feature type="transmembrane region" description="Helical" evidence="7">
    <location>
        <begin position="197"/>
        <end position="216"/>
    </location>
</feature>
<reference evidence="9" key="1">
    <citation type="submission" date="2019-09" db="EMBL/GenBank/DDBJ databases">
        <title>Characterisation of the sponge microbiome using genome-centric metagenomics.</title>
        <authorList>
            <person name="Engelberts J.P."/>
            <person name="Robbins S.J."/>
            <person name="De Goeij J.M."/>
            <person name="Aranda M."/>
            <person name="Bell S.C."/>
            <person name="Webster N.S."/>
        </authorList>
    </citation>
    <scope>NUCLEOTIDE SEQUENCE</scope>
    <source>
        <strain evidence="9">SB0662_bin_9</strain>
    </source>
</reference>
<evidence type="ECO:0000256" key="4">
    <source>
        <dbReference type="ARBA" id="ARBA00022692"/>
    </source>
</evidence>
<keyword evidence="6 7" id="KW-0472">Membrane</keyword>
<keyword evidence="2 7" id="KW-0813">Transport</keyword>
<evidence type="ECO:0000256" key="6">
    <source>
        <dbReference type="ARBA" id="ARBA00023136"/>
    </source>
</evidence>
<comment type="subcellular location">
    <subcellularLocation>
        <location evidence="1 7">Cell membrane</location>
        <topology evidence="1 7">Multi-pass membrane protein</topology>
    </subcellularLocation>
</comment>
<accession>A0A6B1DT63</accession>
<name>A0A6B1DT63_9CHLR</name>
<organism evidence="9">
    <name type="scientific">Caldilineaceae bacterium SB0662_bin_9</name>
    <dbReference type="NCBI Taxonomy" id="2605258"/>
    <lineage>
        <taxon>Bacteria</taxon>
        <taxon>Bacillati</taxon>
        <taxon>Chloroflexota</taxon>
        <taxon>Caldilineae</taxon>
        <taxon>Caldilineales</taxon>
        <taxon>Caldilineaceae</taxon>
    </lineage>
</organism>
<gene>
    <name evidence="9" type="ORF">F4Y08_09020</name>
</gene>
<feature type="transmembrane region" description="Helical" evidence="7">
    <location>
        <begin position="139"/>
        <end position="165"/>
    </location>
</feature>
<feature type="transmembrane region" description="Helical" evidence="7">
    <location>
        <begin position="250"/>
        <end position="277"/>
    </location>
</feature>
<feature type="transmembrane region" description="Helical" evidence="7">
    <location>
        <begin position="297"/>
        <end position="323"/>
    </location>
</feature>